<feature type="region of interest" description="Disordered" evidence="1">
    <location>
        <begin position="73"/>
        <end position="98"/>
    </location>
</feature>
<dbReference type="EMBL" id="BSXT01002971">
    <property type="protein sequence ID" value="GMF51905.1"/>
    <property type="molecule type" value="Genomic_DNA"/>
</dbReference>
<evidence type="ECO:0000256" key="1">
    <source>
        <dbReference type="SAM" id="MobiDB-lite"/>
    </source>
</evidence>
<organism evidence="2 3">
    <name type="scientific">Phytophthora fragariaefolia</name>
    <dbReference type="NCBI Taxonomy" id="1490495"/>
    <lineage>
        <taxon>Eukaryota</taxon>
        <taxon>Sar</taxon>
        <taxon>Stramenopiles</taxon>
        <taxon>Oomycota</taxon>
        <taxon>Peronosporomycetes</taxon>
        <taxon>Peronosporales</taxon>
        <taxon>Peronosporaceae</taxon>
        <taxon>Phytophthora</taxon>
    </lineage>
</organism>
<protein>
    <submittedName>
        <fullName evidence="2">Unnamed protein product</fullName>
    </submittedName>
</protein>
<evidence type="ECO:0000313" key="2">
    <source>
        <dbReference type="EMBL" id="GMF51905.1"/>
    </source>
</evidence>
<accession>A0A9W6Y4A4</accession>
<feature type="compositionally biased region" description="Low complexity" evidence="1">
    <location>
        <begin position="79"/>
        <end position="88"/>
    </location>
</feature>
<comment type="caution">
    <text evidence="2">The sequence shown here is derived from an EMBL/GenBank/DDBJ whole genome shotgun (WGS) entry which is preliminary data.</text>
</comment>
<evidence type="ECO:0000313" key="3">
    <source>
        <dbReference type="Proteomes" id="UP001165121"/>
    </source>
</evidence>
<reference evidence="2" key="1">
    <citation type="submission" date="2023-04" db="EMBL/GenBank/DDBJ databases">
        <title>Phytophthora fragariaefolia NBRC 109709.</title>
        <authorList>
            <person name="Ichikawa N."/>
            <person name="Sato H."/>
            <person name="Tonouchi N."/>
        </authorList>
    </citation>
    <scope>NUCLEOTIDE SEQUENCE</scope>
    <source>
        <strain evidence="2">NBRC 109709</strain>
    </source>
</reference>
<proteinExistence type="predicted"/>
<keyword evidence="3" id="KW-1185">Reference proteome</keyword>
<gene>
    <name evidence="2" type="ORF">Pfra01_002114900</name>
</gene>
<dbReference type="Proteomes" id="UP001165121">
    <property type="component" value="Unassembled WGS sequence"/>
</dbReference>
<sequence length="193" mass="21671">MSPSQASSDDFHRLSDGRNFDVWKARMSAPLDGKHLLGFVTNKDYNWVSDKEEESDMSDIDDDPKAARTARLTQIANPSTSTSESTASPQLGGRHAEPNRFPHAILDQFEPESGAKPPLNKVKTFLSHHKGTMLKENDFVEDLENLAMRFKFHVDMADRNSFFFGINVDENGVPAFEVGSDEDPLLLACRYHL</sequence>
<dbReference type="AlphaFoldDB" id="A0A9W6Y4A4"/>
<name>A0A9W6Y4A4_9STRA</name>